<organism evidence="2 3">
    <name type="scientific">Liparis tanakae</name>
    <name type="common">Tanaka's snailfish</name>
    <dbReference type="NCBI Taxonomy" id="230148"/>
    <lineage>
        <taxon>Eukaryota</taxon>
        <taxon>Metazoa</taxon>
        <taxon>Chordata</taxon>
        <taxon>Craniata</taxon>
        <taxon>Vertebrata</taxon>
        <taxon>Euteleostomi</taxon>
        <taxon>Actinopterygii</taxon>
        <taxon>Neopterygii</taxon>
        <taxon>Teleostei</taxon>
        <taxon>Neoteleostei</taxon>
        <taxon>Acanthomorphata</taxon>
        <taxon>Eupercaria</taxon>
        <taxon>Perciformes</taxon>
        <taxon>Cottioidei</taxon>
        <taxon>Cottales</taxon>
        <taxon>Liparidae</taxon>
        <taxon>Liparis</taxon>
    </lineage>
</organism>
<dbReference type="EMBL" id="SRLO01000244">
    <property type="protein sequence ID" value="TNN64893.1"/>
    <property type="molecule type" value="Genomic_DNA"/>
</dbReference>
<name>A0A4Z2HIX6_9TELE</name>
<keyword evidence="3" id="KW-1185">Reference proteome</keyword>
<dbReference type="AlphaFoldDB" id="A0A4Z2HIX6"/>
<evidence type="ECO:0000256" key="1">
    <source>
        <dbReference type="SAM" id="MobiDB-lite"/>
    </source>
</evidence>
<accession>A0A4Z2HIX6</accession>
<proteinExistence type="predicted"/>
<protein>
    <submittedName>
        <fullName evidence="2">Uncharacterized protein</fullName>
    </submittedName>
</protein>
<dbReference type="Proteomes" id="UP000314294">
    <property type="component" value="Unassembled WGS sequence"/>
</dbReference>
<reference evidence="2 3" key="1">
    <citation type="submission" date="2019-03" db="EMBL/GenBank/DDBJ databases">
        <title>First draft genome of Liparis tanakae, snailfish: a comprehensive survey of snailfish specific genes.</title>
        <authorList>
            <person name="Kim W."/>
            <person name="Song I."/>
            <person name="Jeong J.-H."/>
            <person name="Kim D."/>
            <person name="Kim S."/>
            <person name="Ryu S."/>
            <person name="Song J.Y."/>
            <person name="Lee S.K."/>
        </authorList>
    </citation>
    <scope>NUCLEOTIDE SEQUENCE [LARGE SCALE GENOMIC DNA]</scope>
    <source>
        <tissue evidence="2">Muscle</tissue>
    </source>
</reference>
<feature type="region of interest" description="Disordered" evidence="1">
    <location>
        <begin position="21"/>
        <end position="49"/>
    </location>
</feature>
<evidence type="ECO:0000313" key="2">
    <source>
        <dbReference type="EMBL" id="TNN64893.1"/>
    </source>
</evidence>
<evidence type="ECO:0000313" key="3">
    <source>
        <dbReference type="Proteomes" id="UP000314294"/>
    </source>
</evidence>
<sequence length="124" mass="13614">MLPSPQPISLVALDAEWSDVHHHPPPVALQNPQRPVAPPFTGAAAERPPRLHRLRTEVTGEGRTSGIIRNRAAEDQFDLVSVGQYSVVLAEENIDGSLVVVFQRGSHHQVIEAIAVQIWHGSER</sequence>
<gene>
    <name evidence="2" type="ORF">EYF80_024891</name>
</gene>
<comment type="caution">
    <text evidence="2">The sequence shown here is derived from an EMBL/GenBank/DDBJ whole genome shotgun (WGS) entry which is preliminary data.</text>
</comment>